<evidence type="ECO:0000256" key="3">
    <source>
        <dbReference type="ARBA" id="ARBA00023002"/>
    </source>
</evidence>
<dbReference type="SUPFAM" id="SSF51905">
    <property type="entry name" value="FAD/NAD(P)-binding domain"/>
    <property type="match status" value="1"/>
</dbReference>
<dbReference type="PRINTS" id="PR00419">
    <property type="entry name" value="ADXRDTASE"/>
</dbReference>
<dbReference type="eggNOG" id="COG1233">
    <property type="taxonomic scope" value="Bacteria"/>
</dbReference>
<protein>
    <recommendedName>
        <fullName evidence="6">4,4'-diaponeurosporene oxygenase</fullName>
    </recommendedName>
    <alternativeName>
        <fullName evidence="7">4,4'-diaponeurosporene oxidase</fullName>
    </alternativeName>
    <alternativeName>
        <fullName evidence="8">Carotenoid oxidase</fullName>
    </alternativeName>
</protein>
<organism evidence="12 13">
    <name type="scientific">Shouchella lehensis G1</name>
    <dbReference type="NCBI Taxonomy" id="1246626"/>
    <lineage>
        <taxon>Bacteria</taxon>
        <taxon>Bacillati</taxon>
        <taxon>Bacillota</taxon>
        <taxon>Bacilli</taxon>
        <taxon>Bacillales</taxon>
        <taxon>Bacillaceae</taxon>
        <taxon>Shouchella</taxon>
    </lineage>
</organism>
<reference evidence="12 13" key="1">
    <citation type="journal article" date="2014" name="Gene">
        <title>A comparative genomic analysis of the alkalitolerant soil bacterium Bacillus lehensis G1.</title>
        <authorList>
            <person name="Noor Y.M."/>
            <person name="Samsulrizal N.H."/>
            <person name="Jema'on N.A."/>
            <person name="Low K.O."/>
            <person name="Ramli A.N."/>
            <person name="Alias N.I."/>
            <person name="Damis S.I."/>
            <person name="Fuzi S.F."/>
            <person name="Isa M.N."/>
            <person name="Murad A.M."/>
            <person name="Raih M.F."/>
            <person name="Bakar F.D."/>
            <person name="Najimudin N."/>
            <person name="Mahadi N.M."/>
            <person name="Illias R.M."/>
        </authorList>
    </citation>
    <scope>NUCLEOTIDE SEQUENCE [LARGE SCALE GENOMIC DNA]</scope>
    <source>
        <strain evidence="12 13">G1</strain>
    </source>
</reference>
<keyword evidence="2 10" id="KW-0125">Carotenoid biosynthesis</keyword>
<evidence type="ECO:0000256" key="9">
    <source>
        <dbReference type="ARBA" id="ARBA00048532"/>
    </source>
</evidence>
<name>A0A060LSD2_9BACI</name>
<dbReference type="NCBIfam" id="TIGR02734">
    <property type="entry name" value="crtI_fam"/>
    <property type="match status" value="1"/>
</dbReference>
<dbReference type="AlphaFoldDB" id="A0A060LSD2"/>
<dbReference type="InterPro" id="IPR002937">
    <property type="entry name" value="Amino_oxidase"/>
</dbReference>
<evidence type="ECO:0000313" key="13">
    <source>
        <dbReference type="Proteomes" id="UP000027142"/>
    </source>
</evidence>
<evidence type="ECO:0000256" key="1">
    <source>
        <dbReference type="ARBA" id="ARBA00001974"/>
    </source>
</evidence>
<dbReference type="PANTHER" id="PTHR43734">
    <property type="entry name" value="PHYTOENE DESATURASE"/>
    <property type="match status" value="1"/>
</dbReference>
<dbReference type="Gene3D" id="3.50.50.60">
    <property type="entry name" value="FAD/NAD(P)-binding domain"/>
    <property type="match status" value="2"/>
</dbReference>
<accession>A0A060LSD2</accession>
<comment type="cofactor">
    <cofactor evidence="1">
        <name>FAD</name>
        <dbReference type="ChEBI" id="CHEBI:57692"/>
    </cofactor>
</comment>
<dbReference type="InterPro" id="IPR014105">
    <property type="entry name" value="Carotenoid/retinoid_OxRdtase"/>
</dbReference>
<dbReference type="STRING" id="1246626.BleG1_1583"/>
<evidence type="ECO:0000256" key="6">
    <source>
        <dbReference type="ARBA" id="ARBA00039159"/>
    </source>
</evidence>
<evidence type="ECO:0000313" key="12">
    <source>
        <dbReference type="EMBL" id="AIC94161.1"/>
    </source>
</evidence>
<dbReference type="GO" id="GO:0016117">
    <property type="term" value="P:carotenoid biosynthetic process"/>
    <property type="evidence" value="ECO:0007669"/>
    <property type="project" value="UniProtKB-KW"/>
</dbReference>
<evidence type="ECO:0000256" key="8">
    <source>
        <dbReference type="ARBA" id="ARBA00042619"/>
    </source>
</evidence>
<dbReference type="GO" id="GO:0016491">
    <property type="term" value="F:oxidoreductase activity"/>
    <property type="evidence" value="ECO:0007669"/>
    <property type="project" value="UniProtKB-KW"/>
</dbReference>
<sequence length="491" mass="55224">MKSIAIIGSGLGGLAAAVLLASSGYKVDVFEKHSYPGGKMKRYHVGGARFDFGPNTLTMPDVFKEIFTVSGANPDDYVQFKKLESHTMNYFADGSTFLSSSDRESMVAQLATFGIRANHYDTYVKSITKLYTHAVNEFFPRTFSSLQEYASLRLLRSISAVKPLTTMHDFHQSFFTDKRIVQMLDRYATYIGSSPYLTPATFAMIGYLEYVDGVYYVPGGNPTIAEAFHKRAQELGVTFHFYEEVTQLHVNEKQTITSLSTKSYEKLHYDSYLLNGDYLTVYPRLVAKAYRPSFTEDRHVKEPTSSAFVILAATNRKTAANHYHQVYFSNDYEKEFEDLFSNKSYPKDPTIYISNSSTVDTTAVANTGGDNLFILVNAPSLTKENRYVDKEDLKNWVYKQLEKKGVFIKEFVIDDLVITPLQLSEEFHSYFGGLYGYTSHSLSQAFNRPATKGKDIKNLYFAGGSTHPGGGSPMVVQSGRNAANLMKKNLK</sequence>
<keyword evidence="13" id="KW-1185">Reference proteome</keyword>
<dbReference type="OrthoDB" id="9814556at2"/>
<comment type="similarity">
    <text evidence="5">Belongs to the carotenoid/retinoid oxidoreductase family. CrtP subfamily.</text>
</comment>
<evidence type="ECO:0000256" key="2">
    <source>
        <dbReference type="ARBA" id="ARBA00022746"/>
    </source>
</evidence>
<evidence type="ECO:0000256" key="5">
    <source>
        <dbReference type="ARBA" id="ARBA00038194"/>
    </source>
</evidence>
<keyword evidence="3 10" id="KW-0560">Oxidoreductase</keyword>
<comment type="pathway">
    <text evidence="4">Carotenoid biosynthesis; staphyloxanthin biosynthesis; staphyloxanthin from farnesyl diphosphate: step 3/5.</text>
</comment>
<evidence type="ECO:0000259" key="11">
    <source>
        <dbReference type="Pfam" id="PF01593"/>
    </source>
</evidence>
<evidence type="ECO:0000256" key="4">
    <source>
        <dbReference type="ARBA" id="ARBA00037901"/>
    </source>
</evidence>
<dbReference type="InterPro" id="IPR036188">
    <property type="entry name" value="FAD/NAD-bd_sf"/>
</dbReference>
<dbReference type="PANTHER" id="PTHR43734:SF7">
    <property type="entry name" value="4,4'-DIAPONEUROSPORENE OXYGENASE"/>
    <property type="match status" value="1"/>
</dbReference>
<dbReference type="KEGG" id="ble:BleG1_1583"/>
<feature type="domain" description="Amine oxidase" evidence="11">
    <location>
        <begin position="11"/>
        <end position="485"/>
    </location>
</feature>
<dbReference type="Proteomes" id="UP000027142">
    <property type="component" value="Chromosome"/>
</dbReference>
<dbReference type="EMBL" id="CP003923">
    <property type="protein sequence ID" value="AIC94161.1"/>
    <property type="molecule type" value="Genomic_DNA"/>
</dbReference>
<dbReference type="RefSeq" id="WP_038479161.1">
    <property type="nucleotide sequence ID" value="NZ_CP003923.1"/>
</dbReference>
<evidence type="ECO:0000256" key="7">
    <source>
        <dbReference type="ARBA" id="ARBA00041900"/>
    </source>
</evidence>
<proteinExistence type="inferred from homology"/>
<dbReference type="Pfam" id="PF01593">
    <property type="entry name" value="Amino_oxidase"/>
    <property type="match status" value="1"/>
</dbReference>
<comment type="catalytic activity">
    <reaction evidence="9">
        <text>all-trans-4,4'-diaponeurosporene + 2 AH2 + 2 O2 = 4,4'-diaponeurosporenal + 2 A + 3 H2O</text>
        <dbReference type="Rhea" id="RHEA:56104"/>
        <dbReference type="ChEBI" id="CHEBI:13193"/>
        <dbReference type="ChEBI" id="CHEBI:15377"/>
        <dbReference type="ChEBI" id="CHEBI:15379"/>
        <dbReference type="ChEBI" id="CHEBI:17499"/>
        <dbReference type="ChEBI" id="CHEBI:62743"/>
        <dbReference type="ChEBI" id="CHEBI:79065"/>
    </reaction>
</comment>
<gene>
    <name evidence="12" type="ORF">BleG1_1583</name>
</gene>
<dbReference type="HOGENOM" id="CLU_019722_2_1_9"/>
<dbReference type="PATRIC" id="fig|1246626.3.peg.1571"/>
<evidence type="ECO:0000256" key="10">
    <source>
        <dbReference type="RuleBase" id="RU362075"/>
    </source>
</evidence>